<proteinExistence type="inferred from homology"/>
<dbReference type="InterPro" id="IPR031814">
    <property type="entry name" value="ALG11_N"/>
</dbReference>
<evidence type="ECO:0000256" key="5">
    <source>
        <dbReference type="ARBA" id="ARBA00022018"/>
    </source>
</evidence>
<comment type="catalytic activity">
    <reaction evidence="12 14">
        <text>an alpha-D-Man-(1-&gt;3)-[alpha-D-Man-(1-&gt;6)]-beta-D-Man-(1-&gt;4)-beta-D-GlcNAc-(1-&gt;4)-alpha-D-GlcNAc-diphospho-di-trans,poly-cis-dolichol + 2 GDP-alpha-D-mannose = an alpha-D-Man-(1-&gt;2)-alpha-D-Man-(1-&gt;2)-alpha-D-Man-(1-&gt;3)-[alpha-D-Man-(1-&gt;6)]-beta-D-Man-(1-&gt;4)-beta-D-GlcNAc-(1-&gt;4)-alpha-D-GlcNAc-diphospho-di-trans,poly-cis-dolichol + 2 GDP + 2 H(+)</text>
        <dbReference type="Rhea" id="RHEA:29523"/>
        <dbReference type="Rhea" id="RHEA-COMP:19515"/>
        <dbReference type="Rhea" id="RHEA-COMP:19516"/>
        <dbReference type="ChEBI" id="CHEBI:15378"/>
        <dbReference type="ChEBI" id="CHEBI:57527"/>
        <dbReference type="ChEBI" id="CHEBI:58189"/>
        <dbReference type="ChEBI" id="CHEBI:132511"/>
        <dbReference type="ChEBI" id="CHEBI:132515"/>
        <dbReference type="EC" id="2.4.1.131"/>
    </reaction>
    <physiologicalReaction direction="left-to-right" evidence="12 14">
        <dbReference type="Rhea" id="RHEA:29524"/>
    </physiologicalReaction>
</comment>
<evidence type="ECO:0000256" key="3">
    <source>
        <dbReference type="ARBA" id="ARBA00009481"/>
    </source>
</evidence>
<dbReference type="GO" id="GO:0004377">
    <property type="term" value="F:GDP-Man:Man(3)GlcNAc(2)-PP-Dol alpha-1,2-mannosyltransferase activity"/>
    <property type="evidence" value="ECO:0007669"/>
    <property type="project" value="UniProtKB-UniRule"/>
</dbReference>
<comment type="similarity">
    <text evidence="3 14">Belongs to the glycosyltransferase group 1 family. Glycosyltransferase 4 subfamily.</text>
</comment>
<keyword evidence="10" id="KW-1133">Transmembrane helix</keyword>
<evidence type="ECO:0000256" key="13">
    <source>
        <dbReference type="ARBA" id="ARBA00045128"/>
    </source>
</evidence>
<comment type="pathway">
    <text evidence="2 14">Protein modification; protein glycosylation.</text>
</comment>
<keyword evidence="18" id="KW-1185">Reference proteome</keyword>
<evidence type="ECO:0000256" key="10">
    <source>
        <dbReference type="ARBA" id="ARBA00022989"/>
    </source>
</evidence>
<keyword evidence="7 14" id="KW-0808">Transferase</keyword>
<evidence type="ECO:0000256" key="2">
    <source>
        <dbReference type="ARBA" id="ARBA00004922"/>
    </source>
</evidence>
<comment type="function">
    <text evidence="13">GDP-Man:Man(3)GlcNAc(2)-PP-Dol alpha-1,2-mannosyltransferase that operates in the biosynthetic pathway of dolichol-linked oligosaccharides, the glycan precursors employed in protein asparagine (N)-glycosylation. The assembly of dolichol-linked oligosaccharides begins on the cytosolic side of the endoplasmic reticulum membrane and finishes in its lumen. The sequential addition of sugars to dolichol pyrophosphate produces dolichol-linked oligosaccharides containing fourteen sugars, including two GlcNAcs, nine mannoses and three glucoses. Once assembled, the oligosaccharide is transferred from the lipid to nascent proteins by oligosaccharyltransferases. Catalyzes, on the cytoplasmic face of the endoplasmic reticulum, the addition of the fourth and fifth mannose residues to the dolichol-linked oligosaccharide chain, to produce Man(5)GlcNAc(2)-PP-dolichol core oligosaccharide. Man(5)GlcNAc(2)-PP-dolichol is a substrate for ALG3, the following enzyme in the biosynthetic pathway.</text>
</comment>
<keyword evidence="9 14" id="KW-0256">Endoplasmic reticulum</keyword>
<reference evidence="17 18" key="1">
    <citation type="journal article" date="2023" name="Arcadia Sci">
        <title>De novo assembly of a long-read Amblyomma americanum tick genome.</title>
        <authorList>
            <person name="Chou S."/>
            <person name="Poskanzer K.E."/>
            <person name="Rollins M."/>
            <person name="Thuy-Boun P.S."/>
        </authorList>
    </citation>
    <scope>NUCLEOTIDE SEQUENCE [LARGE SCALE GENOMIC DNA]</scope>
    <source>
        <strain evidence="17">F_SG_1</strain>
        <tissue evidence="17">Salivary glands</tissue>
    </source>
</reference>
<evidence type="ECO:0000256" key="4">
    <source>
        <dbReference type="ARBA" id="ARBA00012645"/>
    </source>
</evidence>
<evidence type="ECO:0000259" key="15">
    <source>
        <dbReference type="Pfam" id="PF00534"/>
    </source>
</evidence>
<evidence type="ECO:0000313" key="18">
    <source>
        <dbReference type="Proteomes" id="UP001321473"/>
    </source>
</evidence>
<gene>
    <name evidence="17" type="ORF">V5799_006203</name>
</gene>
<protein>
    <recommendedName>
        <fullName evidence="5 14">GDP-Man:Man(3)GlcNAc(2)-PP-Dol alpha-1,2-mannosyltransferase</fullName>
        <ecNumber evidence="4 14">2.4.1.131</ecNumber>
    </recommendedName>
</protein>
<evidence type="ECO:0000256" key="1">
    <source>
        <dbReference type="ARBA" id="ARBA00004389"/>
    </source>
</evidence>
<evidence type="ECO:0000256" key="12">
    <source>
        <dbReference type="ARBA" id="ARBA00045065"/>
    </source>
</evidence>
<dbReference type="PANTHER" id="PTHR45919">
    <property type="entry name" value="GDP-MAN:MAN(3)GLCNAC(2)-PP-DOL ALPHA-1,2-MANNOSYLTRANSFERASE"/>
    <property type="match status" value="1"/>
</dbReference>
<dbReference type="SUPFAM" id="SSF53756">
    <property type="entry name" value="UDP-Glycosyltransferase/glycogen phosphorylase"/>
    <property type="match status" value="1"/>
</dbReference>
<evidence type="ECO:0000256" key="9">
    <source>
        <dbReference type="ARBA" id="ARBA00022824"/>
    </source>
</evidence>
<evidence type="ECO:0000256" key="11">
    <source>
        <dbReference type="ARBA" id="ARBA00023136"/>
    </source>
</evidence>
<dbReference type="Pfam" id="PF15924">
    <property type="entry name" value="ALG11_N"/>
    <property type="match status" value="1"/>
</dbReference>
<feature type="domain" description="ALG11 mannosyltransferase N-terminal" evidence="16">
    <location>
        <begin position="85"/>
        <end position="292"/>
    </location>
</feature>
<evidence type="ECO:0000259" key="16">
    <source>
        <dbReference type="Pfam" id="PF15924"/>
    </source>
</evidence>
<evidence type="ECO:0000256" key="8">
    <source>
        <dbReference type="ARBA" id="ARBA00022692"/>
    </source>
</evidence>
<dbReference type="InterPro" id="IPR038013">
    <property type="entry name" value="ALG11"/>
</dbReference>
<feature type="domain" description="Glycosyl transferase family 1" evidence="15">
    <location>
        <begin position="317"/>
        <end position="494"/>
    </location>
</feature>
<dbReference type="AlphaFoldDB" id="A0AAQ4DX26"/>
<dbReference type="InterPro" id="IPR001296">
    <property type="entry name" value="Glyco_trans_1"/>
</dbReference>
<dbReference type="CDD" id="cd03806">
    <property type="entry name" value="GT4_ALG11-like"/>
    <property type="match status" value="1"/>
</dbReference>
<keyword evidence="6 14" id="KW-0328">Glycosyltransferase</keyword>
<evidence type="ECO:0000313" key="17">
    <source>
        <dbReference type="EMBL" id="KAK8767016.1"/>
    </source>
</evidence>
<dbReference type="Proteomes" id="UP001321473">
    <property type="component" value="Unassembled WGS sequence"/>
</dbReference>
<dbReference type="Pfam" id="PF00534">
    <property type="entry name" value="Glycos_transf_1"/>
    <property type="match status" value="1"/>
</dbReference>
<comment type="subcellular location">
    <subcellularLocation>
        <location evidence="1">Endoplasmic reticulum membrane</location>
        <topology evidence="1">Single-pass membrane protein</topology>
    </subcellularLocation>
</comment>
<dbReference type="EMBL" id="JARKHS020025819">
    <property type="protein sequence ID" value="KAK8767016.1"/>
    <property type="molecule type" value="Genomic_DNA"/>
</dbReference>
<evidence type="ECO:0000256" key="14">
    <source>
        <dbReference type="RuleBase" id="RU367051"/>
    </source>
</evidence>
<sequence length="520" mass="59017">MVVLGSRLANEESCYTHAELYYTRTGCTFAGVNSDGKAYRLRTLLRKHRLSRFFRSVACIDLCYVRLHDGRIKSISRQKFREAKQTWGFFHPYSNACGGGEKVLWAAVRAIQEKYPDHQCIVYTGDRGVSGENIIENAEKRFSIKLRKSGVHFVFLQSRCLVEAWMYPVFTILGQSLGSMILGLEAILNFVPTIFVDTTGFAFTMPIFKILGGCKVMCYTHYPTISTEMLSTVARRVEAHNNRGIISRSSYLTPVKLLYYRAFAKLYACCGWCADIVMVNSSWTKGHVLELWQVPTRTFLVYPPCSVEEFKALPIDEKDAVPGGEFRVLSLSQFRPEKDHPLQLKVLVELKEQLPDSEFSKIKFVMIGGCRNQEDEQRVNSLRQLATDMGIAENVEFQLNVPFADLMSEMKRASAAIHTMWNEHFGMCVVECMAAGLLMVAHDSGGPKMDIVTDYNGERTGYLADSVSSYTAAFKTILEMTRDERRKVRENGRRSSERFSEKVFAKEFLTAVDPLVSRAD</sequence>
<dbReference type="PANTHER" id="PTHR45919:SF1">
    <property type="entry name" value="GDP-MAN:MAN(3)GLCNAC(2)-PP-DOL ALPHA-1,2-MANNOSYLTRANSFERASE"/>
    <property type="match status" value="1"/>
</dbReference>
<keyword evidence="8" id="KW-0812">Transmembrane</keyword>
<dbReference type="GO" id="GO:0006487">
    <property type="term" value="P:protein N-linked glycosylation"/>
    <property type="evidence" value="ECO:0007669"/>
    <property type="project" value="TreeGrafter"/>
</dbReference>
<comment type="caution">
    <text evidence="17">The sequence shown here is derived from an EMBL/GenBank/DDBJ whole genome shotgun (WGS) entry which is preliminary data.</text>
</comment>
<dbReference type="EC" id="2.4.1.131" evidence="4 14"/>
<dbReference type="Gene3D" id="3.40.50.2000">
    <property type="entry name" value="Glycogen Phosphorylase B"/>
    <property type="match status" value="1"/>
</dbReference>
<organism evidence="17 18">
    <name type="scientific">Amblyomma americanum</name>
    <name type="common">Lone star tick</name>
    <dbReference type="NCBI Taxonomy" id="6943"/>
    <lineage>
        <taxon>Eukaryota</taxon>
        <taxon>Metazoa</taxon>
        <taxon>Ecdysozoa</taxon>
        <taxon>Arthropoda</taxon>
        <taxon>Chelicerata</taxon>
        <taxon>Arachnida</taxon>
        <taxon>Acari</taxon>
        <taxon>Parasitiformes</taxon>
        <taxon>Ixodida</taxon>
        <taxon>Ixodoidea</taxon>
        <taxon>Ixodidae</taxon>
        <taxon>Amblyomminae</taxon>
        <taxon>Amblyomma</taxon>
    </lineage>
</organism>
<name>A0AAQ4DX26_AMBAM</name>
<evidence type="ECO:0000256" key="7">
    <source>
        <dbReference type="ARBA" id="ARBA00022679"/>
    </source>
</evidence>
<evidence type="ECO:0000256" key="6">
    <source>
        <dbReference type="ARBA" id="ARBA00022676"/>
    </source>
</evidence>
<accession>A0AAQ4DX26</accession>
<keyword evidence="11" id="KW-0472">Membrane</keyword>
<dbReference type="GO" id="GO:0005789">
    <property type="term" value="C:endoplasmic reticulum membrane"/>
    <property type="evidence" value="ECO:0007669"/>
    <property type="project" value="UniProtKB-SubCell"/>
</dbReference>